<evidence type="ECO:0000313" key="2">
    <source>
        <dbReference type="Proteomes" id="UP000009010"/>
    </source>
</evidence>
<proteinExistence type="predicted"/>
<name>H2IWD3_RAHAC</name>
<dbReference type="EMBL" id="CP003244">
    <property type="protein sequence ID" value="AEX51865.1"/>
    <property type="molecule type" value="Genomic_DNA"/>
</dbReference>
<reference evidence="1 2" key="1">
    <citation type="journal article" date="2012" name="J. Bacteriol.">
        <title>Complete Genome Sequence of Rahnella aquatilis CIP 78.65.</title>
        <authorList>
            <person name="Martinez R.J."/>
            <person name="Bruce D."/>
            <person name="Detter C."/>
            <person name="Goodwin L.A."/>
            <person name="Han J."/>
            <person name="Han C.S."/>
            <person name="Held B."/>
            <person name="Land M.L."/>
            <person name="Mikhailova N."/>
            <person name="Nolan M."/>
            <person name="Pennacchio L."/>
            <person name="Pitluck S."/>
            <person name="Tapia R."/>
            <person name="Woyke T."/>
            <person name="Sobecky P.A."/>
        </authorList>
    </citation>
    <scope>NUCLEOTIDE SEQUENCE [LARGE SCALE GENOMIC DNA]</scope>
    <source>
        <strain evidence="2">ATCC 33071 / DSM 4594 / JCM 1683 / NBRC 105701 / NCIMB 13365 / CIP 78.65</strain>
    </source>
</reference>
<dbReference type="AlphaFoldDB" id="H2IWD3"/>
<accession>H2IWD3</accession>
<dbReference type="Proteomes" id="UP000009010">
    <property type="component" value="Chromosome"/>
</dbReference>
<gene>
    <name evidence="1" type="ordered locus">Rahaq2_2002</name>
</gene>
<sequence length="52" mass="5798">MTQGGEIYGAHYRARMETDAHNHWSICLSEYNSGRLAVADVSGTDISLSRNR</sequence>
<dbReference type="KEGG" id="raq:Rahaq2_2002"/>
<evidence type="ECO:0000313" key="1">
    <source>
        <dbReference type="EMBL" id="AEX51865.1"/>
    </source>
</evidence>
<protein>
    <submittedName>
        <fullName evidence="1">Uncharacterized protein</fullName>
    </submittedName>
</protein>
<reference evidence="2" key="2">
    <citation type="submission" date="2012-01" db="EMBL/GenBank/DDBJ databases">
        <title>Complete sequence of chromosome of Rahnella aquatilis CIP 78.65.</title>
        <authorList>
            <person name="Lucas S."/>
            <person name="Han J."/>
            <person name="Lapidus A."/>
            <person name="Cheng J.-F."/>
            <person name="Goodwin L."/>
            <person name="Pitluck S."/>
            <person name="Peters L."/>
            <person name="Ovchinnikova G."/>
            <person name="Held B."/>
            <person name="Detter J.C."/>
            <person name="Han C."/>
            <person name="Tapia R."/>
            <person name="Land M."/>
            <person name="Hauser L."/>
            <person name="Kyrpides N."/>
            <person name="Ivanova N."/>
            <person name="Pagani I."/>
            <person name="Sobecky P."/>
            <person name="Martinez R."/>
            <person name="Woyke T."/>
        </authorList>
    </citation>
    <scope>NUCLEOTIDE SEQUENCE [LARGE SCALE GENOMIC DNA]</scope>
    <source>
        <strain evidence="2">ATCC 33071 / DSM 4594 / JCM 1683 / NBRC 105701 / NCIMB 13365 / CIP 78.65</strain>
    </source>
</reference>
<organism evidence="1 2">
    <name type="scientific">Rahnella aquatilis (strain ATCC 33071 / DSM 4594 / JCM 1683 / NBRC 105701 / NCIMB 13365 / CIP 78.65)</name>
    <dbReference type="NCBI Taxonomy" id="745277"/>
    <lineage>
        <taxon>Bacteria</taxon>
        <taxon>Pseudomonadati</taxon>
        <taxon>Pseudomonadota</taxon>
        <taxon>Gammaproteobacteria</taxon>
        <taxon>Enterobacterales</taxon>
        <taxon>Yersiniaceae</taxon>
        <taxon>Rahnella</taxon>
    </lineage>
</organism>
<dbReference type="HOGENOM" id="CLU_3083907_0_0_6"/>
<keyword evidence="2" id="KW-1185">Reference proteome</keyword>